<reference evidence="6" key="1">
    <citation type="submission" date="2019-11" db="EMBL/GenBank/DDBJ databases">
        <title>The nuclear and mitochondrial genomes of Frieseomelitta varia - a highly eusocial stingless bee (Meliponini) with a permanently sterile worker caste.</title>
        <authorList>
            <person name="Freitas F.C.P."/>
            <person name="Lourenco A.P."/>
            <person name="Nunes F.M.F."/>
            <person name="Paschoal A.R."/>
            <person name="Abreu F.C.P."/>
            <person name="Barbin F.O."/>
            <person name="Bataglia L."/>
            <person name="Cardoso-Junior C.A.M."/>
            <person name="Cervoni M.S."/>
            <person name="Silva S.R."/>
            <person name="Dalarmi F."/>
            <person name="Del Lama M.A."/>
            <person name="Depintor T.S."/>
            <person name="Ferreira K.M."/>
            <person name="Goria P.S."/>
            <person name="Jaskot M.C."/>
            <person name="Lago D.C."/>
            <person name="Luna-Lucena D."/>
            <person name="Moda L.M."/>
            <person name="Nascimento L."/>
            <person name="Pedrino M."/>
            <person name="Rabico F.O."/>
            <person name="Sanches F.C."/>
            <person name="Santos D.E."/>
            <person name="Santos C.G."/>
            <person name="Vieira J."/>
            <person name="Lopes T.F."/>
            <person name="Barchuk A.R."/>
            <person name="Hartfelder K."/>
            <person name="Simoes Z.L.P."/>
            <person name="Bitondi M.M.G."/>
            <person name="Pinheiro D.G."/>
        </authorList>
    </citation>
    <scope>NUCLEOTIDE SEQUENCE</scope>
    <source>
        <strain evidence="6">USP_RPSP 00005682</strain>
        <tissue evidence="6">Whole individual</tissue>
    </source>
</reference>
<feature type="transmembrane region" description="Helical" evidence="5">
    <location>
        <begin position="220"/>
        <end position="241"/>
    </location>
</feature>
<evidence type="ECO:0000256" key="2">
    <source>
        <dbReference type="ARBA" id="ARBA00022692"/>
    </source>
</evidence>
<dbReference type="SUPFAM" id="SSF103473">
    <property type="entry name" value="MFS general substrate transporter"/>
    <property type="match status" value="1"/>
</dbReference>
<dbReference type="GO" id="GO:0016020">
    <property type="term" value="C:membrane"/>
    <property type="evidence" value="ECO:0007669"/>
    <property type="project" value="UniProtKB-SubCell"/>
</dbReference>
<feature type="transmembrane region" description="Helical" evidence="5">
    <location>
        <begin position="425"/>
        <end position="447"/>
    </location>
</feature>
<feature type="transmembrane region" description="Helical" evidence="5">
    <location>
        <begin position="253"/>
        <end position="274"/>
    </location>
</feature>
<dbReference type="Gene3D" id="1.20.1250.20">
    <property type="entry name" value="MFS general substrate transporter like domains"/>
    <property type="match status" value="1"/>
</dbReference>
<gene>
    <name evidence="6" type="ORF">E2986_03677</name>
</gene>
<dbReference type="PANTHER" id="PTHR23507">
    <property type="entry name" value="ZGC:174356"/>
    <property type="match status" value="1"/>
</dbReference>
<feature type="transmembrane region" description="Helical" evidence="5">
    <location>
        <begin position="286"/>
        <end position="307"/>
    </location>
</feature>
<feature type="transmembrane region" description="Helical" evidence="5">
    <location>
        <begin position="313"/>
        <end position="335"/>
    </location>
</feature>
<keyword evidence="2 5" id="KW-0812">Transmembrane</keyword>
<protein>
    <recommendedName>
        <fullName evidence="8">Solute carrier family 46 member 3</fullName>
    </recommendedName>
</protein>
<dbReference type="GO" id="GO:0022857">
    <property type="term" value="F:transmembrane transporter activity"/>
    <property type="evidence" value="ECO:0007669"/>
    <property type="project" value="InterPro"/>
</dbReference>
<evidence type="ECO:0000256" key="5">
    <source>
        <dbReference type="SAM" id="Phobius"/>
    </source>
</evidence>
<dbReference type="PANTHER" id="PTHR23507:SF1">
    <property type="entry name" value="FI18259P1-RELATED"/>
    <property type="match status" value="1"/>
</dbReference>
<comment type="subcellular location">
    <subcellularLocation>
        <location evidence="1">Membrane</location>
        <topology evidence="1">Multi-pass membrane protein</topology>
    </subcellularLocation>
</comment>
<evidence type="ECO:0000256" key="3">
    <source>
        <dbReference type="ARBA" id="ARBA00022989"/>
    </source>
</evidence>
<feature type="transmembrane region" description="Helical" evidence="5">
    <location>
        <begin position="389"/>
        <end position="413"/>
    </location>
</feature>
<evidence type="ECO:0000313" key="6">
    <source>
        <dbReference type="EMBL" id="KAF3428240.1"/>
    </source>
</evidence>
<evidence type="ECO:0008006" key="8">
    <source>
        <dbReference type="Google" id="ProtNLM"/>
    </source>
</evidence>
<evidence type="ECO:0000256" key="4">
    <source>
        <dbReference type="ARBA" id="ARBA00023136"/>
    </source>
</evidence>
<name>A0A833SAS2_9HYME</name>
<organism evidence="6 7">
    <name type="scientific">Frieseomelitta varia</name>
    <dbReference type="NCBI Taxonomy" id="561572"/>
    <lineage>
        <taxon>Eukaryota</taxon>
        <taxon>Metazoa</taxon>
        <taxon>Ecdysozoa</taxon>
        <taxon>Arthropoda</taxon>
        <taxon>Hexapoda</taxon>
        <taxon>Insecta</taxon>
        <taxon>Pterygota</taxon>
        <taxon>Neoptera</taxon>
        <taxon>Endopterygota</taxon>
        <taxon>Hymenoptera</taxon>
        <taxon>Apocrita</taxon>
        <taxon>Aculeata</taxon>
        <taxon>Apoidea</taxon>
        <taxon>Anthophila</taxon>
        <taxon>Apidae</taxon>
        <taxon>Frieseomelitta</taxon>
    </lineage>
</organism>
<proteinExistence type="predicted"/>
<dbReference type="AlphaFoldDB" id="A0A833SAS2"/>
<keyword evidence="4 5" id="KW-0472">Membrane</keyword>
<dbReference type="InterPro" id="IPR011701">
    <property type="entry name" value="MFS"/>
</dbReference>
<dbReference type="InterPro" id="IPR036259">
    <property type="entry name" value="MFS_trans_sf"/>
</dbReference>
<dbReference type="Proteomes" id="UP000655588">
    <property type="component" value="Unassembled WGS sequence"/>
</dbReference>
<comment type="caution">
    <text evidence="6">The sequence shown here is derived from an EMBL/GenBank/DDBJ whole genome shotgun (WGS) entry which is preliminary data.</text>
</comment>
<dbReference type="Pfam" id="PF07690">
    <property type="entry name" value="MFS_1"/>
    <property type="match status" value="1"/>
</dbReference>
<accession>A0A833SAS2</accession>
<feature type="transmembrane region" description="Helical" evidence="5">
    <location>
        <begin position="545"/>
        <end position="568"/>
    </location>
</feature>
<keyword evidence="3 5" id="KW-1133">Transmembrane helix</keyword>
<evidence type="ECO:0000313" key="7">
    <source>
        <dbReference type="Proteomes" id="UP000655588"/>
    </source>
</evidence>
<sequence>MTFDNQSDKNGCINVDVPSDVLSPYVERIVEEFQRGQYGGNMVEMVEEQQHGAGGGREEEEGKRDYSNSLSLFKGMADANNPSTMEKKRGDTAGNQVVSDKAVVWKSMTLRQKWSYFTSNITVEPMIACYVIPCMLASLATQNLSLEKACRVNLAYSDEVCTALAERNTTGYEAEETAVQQLVAGMQTWKTALTSGLPTILILFMGAWSDRTGLRKPCMLLPIVGEFLSSVSMLLCTYFFHEVPMEATGVFEALWPALTGGWFTMFMGVFSYIADITTVESRTLRIGAANVFLSLGVPIGMALSGILYLKLGFYGVFSISTVCYVLSFIYGLVVIKEPPRPHLKQKPEKTEEKKMSVCASILDFFAFKHIEETFRVAFKQGRNNRQKRVLVLMVIVMVVIGPLYGEMVVMYLYMRYRYHWNEVMFSMFTTFAMVTNLIGTAVSVGVFSHILKIDDAIVGIMSSMSKILAGFVYAFAITDWMIYLAAIVEIVNGTSFIAMRSIASKLVSTSELGKVNSLLGVCESLMPLIYGPMYSSIYAATMKTFPGTFFIVGACMTMPAVVAFFWLYTEHRKDRQLLEQEKVKSKEGPEENDLRTTKWQVVGEKKSEVPTMNGVANAAFESDHL</sequence>
<evidence type="ECO:0000256" key="1">
    <source>
        <dbReference type="ARBA" id="ARBA00004141"/>
    </source>
</evidence>
<keyword evidence="7" id="KW-1185">Reference proteome</keyword>
<dbReference type="EMBL" id="WNWW01000227">
    <property type="protein sequence ID" value="KAF3428240.1"/>
    <property type="molecule type" value="Genomic_DNA"/>
</dbReference>